<gene>
    <name evidence="2" type="ORF">G3N56_06920</name>
</gene>
<evidence type="ECO:0000313" key="3">
    <source>
        <dbReference type="Proteomes" id="UP000469724"/>
    </source>
</evidence>
<evidence type="ECO:0000313" key="2">
    <source>
        <dbReference type="EMBL" id="NDY56474.1"/>
    </source>
</evidence>
<dbReference type="EMBL" id="JAAGRQ010000020">
    <property type="protein sequence ID" value="NDY56474.1"/>
    <property type="molecule type" value="Genomic_DNA"/>
</dbReference>
<dbReference type="PROSITE" id="PS50206">
    <property type="entry name" value="RHODANESE_3"/>
    <property type="match status" value="1"/>
</dbReference>
<dbReference type="CDD" id="cd00158">
    <property type="entry name" value="RHOD"/>
    <property type="match status" value="1"/>
</dbReference>
<organism evidence="2 3">
    <name type="scientific">Desulfolutivibrio sulfodismutans</name>
    <dbReference type="NCBI Taxonomy" id="63561"/>
    <lineage>
        <taxon>Bacteria</taxon>
        <taxon>Pseudomonadati</taxon>
        <taxon>Thermodesulfobacteriota</taxon>
        <taxon>Desulfovibrionia</taxon>
        <taxon>Desulfovibrionales</taxon>
        <taxon>Desulfovibrionaceae</taxon>
        <taxon>Desulfolutivibrio</taxon>
    </lineage>
</organism>
<dbReference type="SMART" id="SM00450">
    <property type="entry name" value="RHOD"/>
    <property type="match status" value="1"/>
</dbReference>
<comment type="caution">
    <text evidence="2">The sequence shown here is derived from an EMBL/GenBank/DDBJ whole genome shotgun (WGS) entry which is preliminary data.</text>
</comment>
<dbReference type="SUPFAM" id="SSF52821">
    <property type="entry name" value="Rhodanese/Cell cycle control phosphatase"/>
    <property type="match status" value="1"/>
</dbReference>
<accession>A0A7K3NJU5</accession>
<dbReference type="Proteomes" id="UP000469724">
    <property type="component" value="Unassembled WGS sequence"/>
</dbReference>
<evidence type="ECO:0000259" key="1">
    <source>
        <dbReference type="PROSITE" id="PS50206"/>
    </source>
</evidence>
<proteinExistence type="predicted"/>
<feature type="domain" description="Rhodanese" evidence="1">
    <location>
        <begin position="60"/>
        <end position="154"/>
    </location>
</feature>
<dbReference type="InterPro" id="IPR036873">
    <property type="entry name" value="Rhodanese-like_dom_sf"/>
</dbReference>
<keyword evidence="3" id="KW-1185">Reference proteome</keyword>
<dbReference type="Gene3D" id="3.40.250.10">
    <property type="entry name" value="Rhodanese-like domain"/>
    <property type="match status" value="1"/>
</dbReference>
<dbReference type="AlphaFoldDB" id="A0A7K3NJU5"/>
<reference evidence="2 3" key="1">
    <citation type="submission" date="2020-02" db="EMBL/GenBank/DDBJ databases">
        <title>Comparative genomics of sulfur disproportionating microorganisms.</title>
        <authorList>
            <person name="Ward L.M."/>
            <person name="Bertran E."/>
            <person name="Johnston D.T."/>
        </authorList>
    </citation>
    <scope>NUCLEOTIDE SEQUENCE [LARGE SCALE GENOMIC DNA]</scope>
    <source>
        <strain evidence="2 3">DSM 3696</strain>
    </source>
</reference>
<name>A0A7K3NJU5_9BACT</name>
<dbReference type="Pfam" id="PF00581">
    <property type="entry name" value="Rhodanese"/>
    <property type="match status" value="1"/>
</dbReference>
<dbReference type="InterPro" id="IPR001763">
    <property type="entry name" value="Rhodanese-like_dom"/>
</dbReference>
<protein>
    <submittedName>
        <fullName evidence="2">Rhodanese-like domain-containing protein</fullName>
    </submittedName>
</protein>
<dbReference type="RefSeq" id="WP_163301524.1">
    <property type="nucleotide sequence ID" value="NZ_JAAGRQ010000020.1"/>
</dbReference>
<sequence length="156" mass="16491">MIRKTLMQSFFLVAMAVVAGLAVNALRPDGLPLAGAAPSAVTLPADKTDIALKDAVVLSLSKRAVFLDARTGFEFADGHIQGAVSVPVDDFERIFPGIEKDLAGKDAVIAYCDGEHCPLSGELAGKLAARGVKNVYVLKNGWTLWNNEGLPVEKGQ</sequence>